<organism evidence="2 3">
    <name type="scientific">Candidatus Ozemobacter sibiricus</name>
    <dbReference type="NCBI Taxonomy" id="2268124"/>
    <lineage>
        <taxon>Bacteria</taxon>
        <taxon>Candidatus Ozemobacteria</taxon>
        <taxon>Candidatus Ozemobacterales</taxon>
        <taxon>Candidatus Ozemobacteraceae</taxon>
        <taxon>Candidatus Ozemobacter</taxon>
    </lineage>
</organism>
<feature type="chain" id="PRO_5016803088" evidence="1">
    <location>
        <begin position="26"/>
        <end position="626"/>
    </location>
</feature>
<protein>
    <submittedName>
        <fullName evidence="2">Secreted protease metal-dependent protease</fullName>
    </submittedName>
</protein>
<keyword evidence="2" id="KW-0645">Protease</keyword>
<proteinExistence type="predicted"/>
<feature type="signal peptide" evidence="1">
    <location>
        <begin position="1"/>
        <end position="25"/>
    </location>
</feature>
<accession>A0A367ZJ21</accession>
<evidence type="ECO:0000256" key="1">
    <source>
        <dbReference type="SAM" id="SignalP"/>
    </source>
</evidence>
<evidence type="ECO:0000313" key="2">
    <source>
        <dbReference type="EMBL" id="RCK77847.1"/>
    </source>
</evidence>
<dbReference type="EMBL" id="QOQW01000032">
    <property type="protein sequence ID" value="RCK77847.1"/>
    <property type="molecule type" value="Genomic_DNA"/>
</dbReference>
<dbReference type="AlphaFoldDB" id="A0A367ZJ21"/>
<dbReference type="GO" id="GO:0006508">
    <property type="term" value="P:proteolysis"/>
    <property type="evidence" value="ECO:0007669"/>
    <property type="project" value="UniProtKB-KW"/>
</dbReference>
<keyword evidence="1" id="KW-0732">Signal</keyword>
<sequence length="626" mass="70435">MTSRIHFFLLLGLLIGLLLPLPANAEWVDATHLFEEEVRWLADNAPKETEEEYLTRTRGIFQSIDRRPPQVGDEVVFNTFNVATMERFKVPAILRKIGKHCYAYVEKGRDLAPSTIEKVVNAFDARIYPNNTAIFGSEWNPGIDGDPRITLFFLDIRDGYGQNGNKNFTAGYFYAGDEYPTRVNPHSNQREMLYLDISPADPSSDQLLSVLAHEFQHMIHWHHDPKEHTWLNEACSQLAVFLNGFDHPNQVFAFIRNSDNNLIAWANETAIANYGQVYLFAYFLANRVCANVQERNALMRAIVAHKSQGITSIADVFKRQKKPYAFSQVFDGFCVANFINDPTLANGFYGYDKFLSKLKVAPARRFTGAPFSAHSTVKPWSAKGYQFDLSGSSGPIRVAFAGQKLNAGPLLANIFDVAVVLSDSRRRVPTQIEWLKLANHKADAVLRLQAGRHDTMHLIVCHRGPIASKIEQTFAQRAPPAEFSFTVTVSRGRSPQAVVAARPARRRVDARTARSMMEDIAGQGPLTDDMTRILGEAGVMTSSMEGAPDKPTMEQIVAAEEELFEAIRDGIETGDLELAREFFAFYDQASEEGKRNLASLRARIEHLIRFECAQNRRAELEALLKR</sequence>
<comment type="caution">
    <text evidence="2">The sequence shown here is derived from an EMBL/GenBank/DDBJ whole genome shotgun (WGS) entry which is preliminary data.</text>
</comment>
<dbReference type="Proteomes" id="UP000252355">
    <property type="component" value="Unassembled WGS sequence"/>
</dbReference>
<dbReference type="GO" id="GO:0008233">
    <property type="term" value="F:peptidase activity"/>
    <property type="evidence" value="ECO:0007669"/>
    <property type="project" value="UniProtKB-KW"/>
</dbReference>
<reference evidence="2 3" key="1">
    <citation type="submission" date="2018-05" db="EMBL/GenBank/DDBJ databases">
        <title>A metagenomic window into the 2 km-deep terrestrial subsurface aquifer revealed taxonomically and functionally diverse microbial community comprising novel uncultured bacterial lineages.</title>
        <authorList>
            <person name="Kadnikov V.V."/>
            <person name="Mardanov A.V."/>
            <person name="Beletsky A.V."/>
            <person name="Banks D."/>
            <person name="Pimenov N.V."/>
            <person name="Frank Y.A."/>
            <person name="Karnachuk O.V."/>
            <person name="Ravin N.V."/>
        </authorList>
    </citation>
    <scope>NUCLEOTIDE SEQUENCE [LARGE SCALE GENOMIC DNA]</scope>
    <source>
        <strain evidence="2">BY5</strain>
    </source>
</reference>
<keyword evidence="2" id="KW-0378">Hydrolase</keyword>
<evidence type="ECO:0000313" key="3">
    <source>
        <dbReference type="Proteomes" id="UP000252355"/>
    </source>
</evidence>
<name>A0A367ZJ21_9BACT</name>
<gene>
    <name evidence="2" type="ORF">OZSIB_2616</name>
</gene>